<evidence type="ECO:0000259" key="2">
    <source>
        <dbReference type="Pfam" id="PF05050"/>
    </source>
</evidence>
<dbReference type="PANTHER" id="PTHR22989:SF10">
    <property type="entry name" value="METHYLTRANSFERASE FKBM DOMAIN-CONTAINING PROTEIN"/>
    <property type="match status" value="1"/>
</dbReference>
<keyword evidence="1" id="KW-1133">Transmembrane helix</keyword>
<dbReference type="PANTHER" id="PTHR22989">
    <property type="entry name" value="UNCHARACTERIZED DUF13 C.ELEGANS"/>
    <property type="match status" value="1"/>
</dbReference>
<sequence length="308" mass="35797">MVRFGILRLAFLFICLLFCICVIYFHRRIHDGNASSSSSEVHTHNVILYKKCIYNRFTKMPAEKYWLLFSQTVTSCLNMFIDPNRFSLIRLPNRDEVKYVRLPTRNIKAGDSCNIVTLGIGHDIYAEKKLQTLFPPICSFYGADPAVKVNKELYESFGGRFFPLAVGAVSRNDTALVMGYEGGVFYKEHSVQHVDIVRFLRHYAGIQSPIDVIIMDIEGREFGILPLLEQGSLLDDNNITVCQWNIEFHWPNPEQNESFRRFIINTIRDERYLMLKAIFFPLLNLNRIFLINIADPFCLERYITKIDV</sequence>
<keyword evidence="1" id="KW-0472">Membrane</keyword>
<dbReference type="InterPro" id="IPR006342">
    <property type="entry name" value="FkbM_mtfrase"/>
</dbReference>
<name>F1LB01_ASCSU</name>
<feature type="transmembrane region" description="Helical" evidence="1">
    <location>
        <begin position="6"/>
        <end position="25"/>
    </location>
</feature>
<protein>
    <recommendedName>
        <fullName evidence="2">Methyltransferase FkbM domain-containing protein</fullName>
    </recommendedName>
</protein>
<dbReference type="EMBL" id="JI175969">
    <property type="protein sequence ID" value="ADY47305.1"/>
    <property type="molecule type" value="mRNA"/>
</dbReference>
<keyword evidence="1" id="KW-0812">Transmembrane</keyword>
<proteinExistence type="evidence at transcript level"/>
<feature type="domain" description="Methyltransferase FkbM" evidence="2">
    <location>
        <begin position="103"/>
        <end position="272"/>
    </location>
</feature>
<accession>F1LB01</accession>
<evidence type="ECO:0000313" key="3">
    <source>
        <dbReference type="EMBL" id="ADY47305.1"/>
    </source>
</evidence>
<evidence type="ECO:0000256" key="1">
    <source>
        <dbReference type="SAM" id="Phobius"/>
    </source>
</evidence>
<reference evidence="3" key="1">
    <citation type="journal article" date="2011" name="Genome Res.">
        <title>Deep small RNA sequencing from the nematode Ascaris reveals conservation, functional diversification, and novel developmental profiles.</title>
        <authorList>
            <person name="Wang J."/>
            <person name="Czech B."/>
            <person name="Crunk A."/>
            <person name="Wallace A."/>
            <person name="Mitreva M."/>
            <person name="Hannon G.J."/>
            <person name="Davis R.E."/>
        </authorList>
    </citation>
    <scope>NUCLEOTIDE SEQUENCE</scope>
</reference>
<organism evidence="3">
    <name type="scientific">Ascaris suum</name>
    <name type="common">Pig roundworm</name>
    <name type="synonym">Ascaris lumbricoides</name>
    <dbReference type="NCBI Taxonomy" id="6253"/>
    <lineage>
        <taxon>Eukaryota</taxon>
        <taxon>Metazoa</taxon>
        <taxon>Ecdysozoa</taxon>
        <taxon>Nematoda</taxon>
        <taxon>Chromadorea</taxon>
        <taxon>Rhabditida</taxon>
        <taxon>Spirurina</taxon>
        <taxon>Ascaridomorpha</taxon>
        <taxon>Ascaridoidea</taxon>
        <taxon>Ascarididae</taxon>
        <taxon>Ascaris</taxon>
    </lineage>
</organism>
<dbReference type="AlphaFoldDB" id="F1LB01"/>
<dbReference type="Pfam" id="PF05050">
    <property type="entry name" value="Methyltransf_21"/>
    <property type="match status" value="1"/>
</dbReference>